<dbReference type="EMBL" id="JACAZI010000009">
    <property type="protein sequence ID" value="KAF7352915.1"/>
    <property type="molecule type" value="Genomic_DNA"/>
</dbReference>
<reference evidence="2" key="1">
    <citation type="submission" date="2020-05" db="EMBL/GenBank/DDBJ databases">
        <title>Mycena genomes resolve the evolution of fungal bioluminescence.</title>
        <authorList>
            <person name="Tsai I.J."/>
        </authorList>
    </citation>
    <scope>NUCLEOTIDE SEQUENCE</scope>
    <source>
        <strain evidence="2">CCC161011</strain>
    </source>
</reference>
<feature type="region of interest" description="Disordered" evidence="1">
    <location>
        <begin position="135"/>
        <end position="158"/>
    </location>
</feature>
<proteinExistence type="predicted"/>
<gene>
    <name evidence="2" type="ORF">MVEN_01258800</name>
</gene>
<dbReference type="AlphaFoldDB" id="A0A8H7CWI4"/>
<keyword evidence="3" id="KW-1185">Reference proteome</keyword>
<dbReference type="Proteomes" id="UP000620124">
    <property type="component" value="Unassembled WGS sequence"/>
</dbReference>
<evidence type="ECO:0000313" key="2">
    <source>
        <dbReference type="EMBL" id="KAF7352915.1"/>
    </source>
</evidence>
<feature type="compositionally biased region" description="Polar residues" evidence="1">
    <location>
        <begin position="29"/>
        <end position="40"/>
    </location>
</feature>
<evidence type="ECO:0000256" key="1">
    <source>
        <dbReference type="SAM" id="MobiDB-lite"/>
    </source>
</evidence>
<feature type="compositionally biased region" description="Low complexity" evidence="1">
    <location>
        <begin position="227"/>
        <end position="243"/>
    </location>
</feature>
<name>A0A8H7CWI4_9AGAR</name>
<comment type="caution">
    <text evidence="2">The sequence shown here is derived from an EMBL/GenBank/DDBJ whole genome shotgun (WGS) entry which is preliminary data.</text>
</comment>
<dbReference type="OrthoDB" id="3045054at2759"/>
<protein>
    <submittedName>
        <fullName evidence="2">Uncharacterized protein</fullName>
    </submittedName>
</protein>
<organism evidence="2 3">
    <name type="scientific">Mycena venus</name>
    <dbReference type="NCBI Taxonomy" id="2733690"/>
    <lineage>
        <taxon>Eukaryota</taxon>
        <taxon>Fungi</taxon>
        <taxon>Dikarya</taxon>
        <taxon>Basidiomycota</taxon>
        <taxon>Agaricomycotina</taxon>
        <taxon>Agaricomycetes</taxon>
        <taxon>Agaricomycetidae</taxon>
        <taxon>Agaricales</taxon>
        <taxon>Marasmiineae</taxon>
        <taxon>Mycenaceae</taxon>
        <taxon>Mycena</taxon>
    </lineage>
</organism>
<feature type="compositionally biased region" description="Low complexity" evidence="1">
    <location>
        <begin position="381"/>
        <end position="392"/>
    </location>
</feature>
<feature type="region of interest" description="Disordered" evidence="1">
    <location>
        <begin position="1"/>
        <end position="57"/>
    </location>
</feature>
<feature type="region of interest" description="Disordered" evidence="1">
    <location>
        <begin position="327"/>
        <end position="412"/>
    </location>
</feature>
<evidence type="ECO:0000313" key="3">
    <source>
        <dbReference type="Proteomes" id="UP000620124"/>
    </source>
</evidence>
<accession>A0A8H7CWI4</accession>
<feature type="region of interest" description="Disordered" evidence="1">
    <location>
        <begin position="219"/>
        <end position="243"/>
    </location>
</feature>
<feature type="compositionally biased region" description="Polar residues" evidence="1">
    <location>
        <begin position="348"/>
        <end position="367"/>
    </location>
</feature>
<sequence length="431" mass="46055">MPEDAQPNDLRGRSQASGVPSIRPAGNIPRNNHYASTARTSYKRPSDPSYVVSPKKRRKLVDRKEIEIQLPVGCRKGQNDCHTKRKEFIAREIERLQKPGLGLKVLSHTVKDDAVQFICTQEDIMNCFLAPSAPVKGGQQQHAGSQPKAEPLPQILSPPNPIISTIPVPLRVFKSGTLSFSADLSVGAETPAERVVNRPSGAFNTDLDHSVAVAELMFGKQGPPEPSSSGGATSAPAPSMNDPPVSLVVKPVPPRSQFQAPASIAQSASLPNKVQTAAKRPFVVHRPLGVFDTDLDHSIPVAELMFGKQGPPKPSSFIAAASASAPAKNHAPASGSGSRAVKSVPLQPRSQATVSTTQSVLRLNQAKTAEKKQSLSESVKSTPSTIPSSSLLRKVQTTAKQSLSSQPPPLLVPFILRPPRFRRSKPLPTSH</sequence>